<comment type="caution">
    <text evidence="2">The sequence shown here is derived from an EMBL/GenBank/DDBJ whole genome shotgun (WGS) entry which is preliminary data.</text>
</comment>
<dbReference type="Proteomes" id="UP001500974">
    <property type="component" value="Unassembled WGS sequence"/>
</dbReference>
<dbReference type="RefSeq" id="WP_277357511.1">
    <property type="nucleotide sequence ID" value="NZ_BAAAON010000001.1"/>
</dbReference>
<evidence type="ECO:0000256" key="1">
    <source>
        <dbReference type="SAM" id="Phobius"/>
    </source>
</evidence>
<gene>
    <name evidence="2" type="ORF">GCM10009784_09670</name>
</gene>
<protein>
    <recommendedName>
        <fullName evidence="4">Gram-positive cocci surface proteins LPxTG domain-containing protein</fullName>
    </recommendedName>
</protein>
<evidence type="ECO:0000313" key="3">
    <source>
        <dbReference type="Proteomes" id="UP001500974"/>
    </source>
</evidence>
<sequence>MRTDSGWRKAIAVLSVGALLVVLGVFLVIGSQPAPTQDFGFVGGQGQEFHITSNGVLSNGPLLLSPTMGGVLLGTGVALAAGVGGFVLGRRRR</sequence>
<evidence type="ECO:0008006" key="4">
    <source>
        <dbReference type="Google" id="ProtNLM"/>
    </source>
</evidence>
<reference evidence="2 3" key="1">
    <citation type="journal article" date="2019" name="Int. J. Syst. Evol. Microbiol.">
        <title>The Global Catalogue of Microorganisms (GCM) 10K type strain sequencing project: providing services to taxonomists for standard genome sequencing and annotation.</title>
        <authorList>
            <consortium name="The Broad Institute Genomics Platform"/>
            <consortium name="The Broad Institute Genome Sequencing Center for Infectious Disease"/>
            <person name="Wu L."/>
            <person name="Ma J."/>
        </authorList>
    </citation>
    <scope>NUCLEOTIDE SEQUENCE [LARGE SCALE GENOMIC DNA]</scope>
    <source>
        <strain evidence="2 3">JCM 14917</strain>
    </source>
</reference>
<evidence type="ECO:0000313" key="2">
    <source>
        <dbReference type="EMBL" id="GAA2173820.1"/>
    </source>
</evidence>
<accession>A0ABN3ARL3</accession>
<keyword evidence="3" id="KW-1185">Reference proteome</keyword>
<keyword evidence="1" id="KW-0812">Transmembrane</keyword>
<organism evidence="2 3">
    <name type="scientific">Arthrobacter parietis</name>
    <dbReference type="NCBI Taxonomy" id="271434"/>
    <lineage>
        <taxon>Bacteria</taxon>
        <taxon>Bacillati</taxon>
        <taxon>Actinomycetota</taxon>
        <taxon>Actinomycetes</taxon>
        <taxon>Micrococcales</taxon>
        <taxon>Micrococcaceae</taxon>
        <taxon>Arthrobacter</taxon>
    </lineage>
</organism>
<dbReference type="EMBL" id="BAAAON010000001">
    <property type="protein sequence ID" value="GAA2173820.1"/>
    <property type="molecule type" value="Genomic_DNA"/>
</dbReference>
<keyword evidence="1" id="KW-0472">Membrane</keyword>
<proteinExistence type="predicted"/>
<feature type="transmembrane region" description="Helical" evidence="1">
    <location>
        <begin position="12"/>
        <end position="30"/>
    </location>
</feature>
<name>A0ABN3ARL3_9MICC</name>
<keyword evidence="1" id="KW-1133">Transmembrane helix</keyword>
<feature type="transmembrane region" description="Helical" evidence="1">
    <location>
        <begin position="67"/>
        <end position="88"/>
    </location>
</feature>